<organism evidence="1 2">
    <name type="scientific">Mariniradius saccharolyticus AK6</name>
    <dbReference type="NCBI Taxonomy" id="1239962"/>
    <lineage>
        <taxon>Bacteria</taxon>
        <taxon>Pseudomonadati</taxon>
        <taxon>Bacteroidota</taxon>
        <taxon>Cytophagia</taxon>
        <taxon>Cytophagales</taxon>
        <taxon>Cyclobacteriaceae</taxon>
        <taxon>Mariniradius</taxon>
    </lineage>
</organism>
<dbReference type="EMBL" id="AMZY02000006">
    <property type="protein sequence ID" value="EMS34474.1"/>
    <property type="molecule type" value="Genomic_DNA"/>
</dbReference>
<dbReference type="AlphaFoldDB" id="M7XI22"/>
<dbReference type="STRING" id="1239962.C943_03693"/>
<dbReference type="Proteomes" id="UP000010953">
    <property type="component" value="Unassembled WGS sequence"/>
</dbReference>
<reference evidence="1" key="1">
    <citation type="submission" date="2013-01" db="EMBL/GenBank/DDBJ databases">
        <title>Genome assembly of Mariniradius saccharolyticus AK6.</title>
        <authorList>
            <person name="Vaidya B."/>
            <person name="Khatri I."/>
            <person name="Tanuku N.R.S."/>
            <person name="Subramanian S."/>
            <person name="Pinnaka A."/>
        </authorList>
    </citation>
    <scope>NUCLEOTIDE SEQUENCE [LARGE SCALE GENOMIC DNA]</scope>
    <source>
        <strain evidence="1">AK6</strain>
    </source>
</reference>
<proteinExistence type="predicted"/>
<accession>M7XI22</accession>
<evidence type="ECO:0000313" key="2">
    <source>
        <dbReference type="Proteomes" id="UP000010953"/>
    </source>
</evidence>
<dbReference type="InParanoid" id="M7XI22"/>
<evidence type="ECO:0000313" key="1">
    <source>
        <dbReference type="EMBL" id="EMS34474.1"/>
    </source>
</evidence>
<sequence length="65" mass="7496">MNPSKKSASKKDTPKLALDLTFSPKRPQALGEQKKHPVSEMLIKLKSNFLYFWLFFAKRMPSALE</sequence>
<keyword evidence="2" id="KW-1185">Reference proteome</keyword>
<comment type="caution">
    <text evidence="1">The sequence shown here is derived from an EMBL/GenBank/DDBJ whole genome shotgun (WGS) entry which is preliminary data.</text>
</comment>
<name>M7XI22_9BACT</name>
<protein>
    <submittedName>
        <fullName evidence="1">Uncharacterized protein</fullName>
    </submittedName>
</protein>
<gene>
    <name evidence="1" type="ORF">C943_03693</name>
</gene>